<dbReference type="VEuPathDB" id="TriTrypDB:ADEAN_000009600"/>
<dbReference type="AlphaFoldDB" id="A0A7G2C037"/>
<dbReference type="EMBL" id="LR877145">
    <property type="protein sequence ID" value="CAD2212684.1"/>
    <property type="molecule type" value="Genomic_DNA"/>
</dbReference>
<evidence type="ECO:0000256" key="1">
    <source>
        <dbReference type="SAM" id="Phobius"/>
    </source>
</evidence>
<keyword evidence="1" id="KW-1133">Transmembrane helix</keyword>
<accession>A0A7G2C037</accession>
<keyword evidence="3" id="KW-1185">Reference proteome</keyword>
<dbReference type="OrthoDB" id="271832at2759"/>
<keyword evidence="1" id="KW-0812">Transmembrane</keyword>
<feature type="transmembrane region" description="Helical" evidence="1">
    <location>
        <begin position="60"/>
        <end position="80"/>
    </location>
</feature>
<feature type="transmembrane region" description="Helical" evidence="1">
    <location>
        <begin position="123"/>
        <end position="143"/>
    </location>
</feature>
<evidence type="ECO:0000313" key="2">
    <source>
        <dbReference type="EMBL" id="CAD2212684.1"/>
    </source>
</evidence>
<keyword evidence="1" id="KW-0472">Membrane</keyword>
<organism evidence="2 3">
    <name type="scientific">Angomonas deanei</name>
    <dbReference type="NCBI Taxonomy" id="59799"/>
    <lineage>
        <taxon>Eukaryota</taxon>
        <taxon>Discoba</taxon>
        <taxon>Euglenozoa</taxon>
        <taxon>Kinetoplastea</taxon>
        <taxon>Metakinetoplastina</taxon>
        <taxon>Trypanosomatida</taxon>
        <taxon>Trypanosomatidae</taxon>
        <taxon>Strigomonadinae</taxon>
        <taxon>Angomonas</taxon>
    </lineage>
</organism>
<reference evidence="2 3" key="1">
    <citation type="submission" date="2020-08" db="EMBL/GenBank/DDBJ databases">
        <authorList>
            <person name="Newling K."/>
            <person name="Davey J."/>
            <person name="Forrester S."/>
        </authorList>
    </citation>
    <scope>NUCLEOTIDE SEQUENCE [LARGE SCALE GENOMIC DNA]</scope>
    <source>
        <strain evidence="3">Crithidia deanei Carvalho (ATCC PRA-265)</strain>
    </source>
</reference>
<sequence length="213" mass="24320">MLRRNSVSLAKKGDFSKKLKGFASWYPNEGGVFLGNLLAGHNLFIADTPKRFDKKHARHFSLVETLTITPLFTLSMVHYFSVFCQHPERAALMPLVCLELGRKTVMQKEWIGILKKDSPVDGLLWSVGLLSSQIVLFPLWLIVSSAAPQLVHATLNQTNHILYTKYECISEASPPFVSTNVPCCREQRDFHEKQMYLPTDFMGAIIFYWSFYT</sequence>
<evidence type="ECO:0000313" key="3">
    <source>
        <dbReference type="Proteomes" id="UP000515908"/>
    </source>
</evidence>
<protein>
    <submittedName>
        <fullName evidence="2">Uncharacterized protein</fullName>
    </submittedName>
</protein>
<gene>
    <name evidence="2" type="ORF">ADEAN_000009600</name>
</gene>
<name>A0A7G2C037_9TRYP</name>
<dbReference type="Proteomes" id="UP000515908">
    <property type="component" value="Chromosome 01"/>
</dbReference>
<proteinExistence type="predicted"/>